<proteinExistence type="predicted"/>
<sequence>MNKFRESIERIEKVYLILGLLVTAACAEKKINLEDIERDNLRAESNAKAENIHDETKYAVKPNVNQQQYQIPSQYNNLGGHLDGGSYISSQQYQDLKYSQVPPEQYIQPNQYAVHEAQYQQQNQIPPQQNIPPIQYYNGYQQHVEVPAKGVVSSAFESQKFSYQPEVVVGNHIQSVQQKAVTEKYTNPVSKGTIYLDAPATQLFSYYPYLNINSVDAKGVGLVQPSLHNLPNAIPQISVPVYTPVYNQKPLVSPIKTPFPYPTVVPTTLPSKVTKGPAYTLPVTSKKLNSSPLPAVPLYVPPQQSFAQGKKLLYTQAYVAPSQPQYIQQLIYTQPGVVYTDPTAAYSDLYARIPAYVQENSLHGQVNQYQTQQQVYVTPTIGHEAPKEVLQEQVGQELPQDYIKVPDEPKTHFVPPQLPPQNFKPGITQLEPVSYEDEESLQVKDHSLSSGPKSLLDTYIPSKIIASQDGARYRERPITLEGGFLPSKVSFALKKRKSE</sequence>
<reference evidence="3" key="1">
    <citation type="submission" date="2025-08" db="UniProtKB">
        <authorList>
            <consortium name="RefSeq"/>
        </authorList>
    </citation>
    <scope>IDENTIFICATION</scope>
</reference>
<evidence type="ECO:0000313" key="2">
    <source>
        <dbReference type="Proteomes" id="UP000515204"/>
    </source>
</evidence>
<evidence type="ECO:0000256" key="1">
    <source>
        <dbReference type="SAM" id="SignalP"/>
    </source>
</evidence>
<dbReference type="PROSITE" id="PS51257">
    <property type="entry name" value="PROKAR_LIPOPROTEIN"/>
    <property type="match status" value="1"/>
</dbReference>
<dbReference type="GeneID" id="106740899"/>
<organism evidence="2 3">
    <name type="scientific">Dinoponera quadriceps</name>
    <name type="common">South American ant</name>
    <dbReference type="NCBI Taxonomy" id="609295"/>
    <lineage>
        <taxon>Eukaryota</taxon>
        <taxon>Metazoa</taxon>
        <taxon>Ecdysozoa</taxon>
        <taxon>Arthropoda</taxon>
        <taxon>Hexapoda</taxon>
        <taxon>Insecta</taxon>
        <taxon>Pterygota</taxon>
        <taxon>Neoptera</taxon>
        <taxon>Endopterygota</taxon>
        <taxon>Hymenoptera</taxon>
        <taxon>Apocrita</taxon>
        <taxon>Aculeata</taxon>
        <taxon>Formicoidea</taxon>
        <taxon>Formicidae</taxon>
        <taxon>Ponerinae</taxon>
        <taxon>Ponerini</taxon>
        <taxon>Dinoponera</taxon>
    </lineage>
</organism>
<dbReference type="RefSeq" id="XP_014467850.1">
    <property type="nucleotide sequence ID" value="XM_014612364.1"/>
</dbReference>
<name>A0A6P3WNX8_DINQU</name>
<feature type="signal peptide" evidence="1">
    <location>
        <begin position="1"/>
        <end position="27"/>
    </location>
</feature>
<evidence type="ECO:0000313" key="3">
    <source>
        <dbReference type="RefSeq" id="XP_014467850.1"/>
    </source>
</evidence>
<dbReference type="AlphaFoldDB" id="A0A6P3WNX8"/>
<feature type="chain" id="PRO_5027729479" evidence="1">
    <location>
        <begin position="28"/>
        <end position="499"/>
    </location>
</feature>
<dbReference type="Proteomes" id="UP000515204">
    <property type="component" value="Unplaced"/>
</dbReference>
<protein>
    <submittedName>
        <fullName evidence="3">Uncharacterized protein LOC106740899</fullName>
    </submittedName>
</protein>
<gene>
    <name evidence="3" type="primary">LOC106740899</name>
</gene>
<keyword evidence="2" id="KW-1185">Reference proteome</keyword>
<keyword evidence="1" id="KW-0732">Signal</keyword>
<dbReference type="OrthoDB" id="7694545at2759"/>
<accession>A0A6P3WNX8</accession>
<dbReference type="KEGG" id="dqu:106740899"/>